<dbReference type="Proteomes" id="UP000280842">
    <property type="component" value="Unassembled WGS sequence"/>
</dbReference>
<proteinExistence type="predicted"/>
<gene>
    <name evidence="2" type="ORF">CLV39_0644</name>
</gene>
<feature type="domain" description="NYN" evidence="1">
    <location>
        <begin position="21"/>
        <end position="179"/>
    </location>
</feature>
<accession>A0A3M0C220</accession>
<dbReference type="CDD" id="cd10911">
    <property type="entry name" value="PIN_LabA"/>
    <property type="match status" value="1"/>
</dbReference>
<dbReference type="Gene3D" id="3.40.50.1010">
    <property type="entry name" value="5'-nuclease"/>
    <property type="match status" value="1"/>
</dbReference>
<dbReference type="PANTHER" id="PTHR35458">
    <property type="entry name" value="SLR0755 PROTEIN"/>
    <property type="match status" value="1"/>
</dbReference>
<name>A0A3M0C220_9AQUI</name>
<protein>
    <submittedName>
        <fullName evidence="2">Uncharacterized LabA/DUF88 family protein</fullName>
    </submittedName>
</protein>
<sequence length="220" mass="25844">MSILFSKEKDKKIEKRYINEKVAIFIDGGNMFHASNYINIKIDYRKLVNFLAKDRWLLRAYFYTGIPQGDFPEEMKKQWKKQKSFLNELKNIGIKVRTMPLKKTPEGFIEKGVDILLATDMLSLAFRDAYDTAILVSGDSDYIPVVEEIQQLGKRVENVSFKKTSSYELRNVCDKYMILDKYIDLFTYVDKQIELKKQPKITFVDKIKEILKNIIKGNKK</sequence>
<dbReference type="InterPro" id="IPR047140">
    <property type="entry name" value="LabA"/>
</dbReference>
<dbReference type="Pfam" id="PF01936">
    <property type="entry name" value="NYN"/>
    <property type="match status" value="1"/>
</dbReference>
<evidence type="ECO:0000313" key="2">
    <source>
        <dbReference type="EMBL" id="RMA96992.1"/>
    </source>
</evidence>
<evidence type="ECO:0000259" key="1">
    <source>
        <dbReference type="Pfam" id="PF01936"/>
    </source>
</evidence>
<dbReference type="OrthoDB" id="9794137at2"/>
<dbReference type="InterPro" id="IPR021139">
    <property type="entry name" value="NYN"/>
</dbReference>
<dbReference type="RefSeq" id="WP_121922787.1">
    <property type="nucleotide sequence ID" value="NZ_REFO01000011.1"/>
</dbReference>
<comment type="caution">
    <text evidence="2">The sequence shown here is derived from an EMBL/GenBank/DDBJ whole genome shotgun (WGS) entry which is preliminary data.</text>
</comment>
<dbReference type="PANTHER" id="PTHR35458:SF8">
    <property type="entry name" value="SLR0650 PROTEIN"/>
    <property type="match status" value="1"/>
</dbReference>
<organism evidence="2 3">
    <name type="scientific">Hydrogenothermus marinus</name>
    <dbReference type="NCBI Taxonomy" id="133270"/>
    <lineage>
        <taxon>Bacteria</taxon>
        <taxon>Pseudomonadati</taxon>
        <taxon>Aquificota</taxon>
        <taxon>Aquificia</taxon>
        <taxon>Aquificales</taxon>
        <taxon>Hydrogenothermaceae</taxon>
        <taxon>Hydrogenothermus</taxon>
    </lineage>
</organism>
<dbReference type="GO" id="GO:0004540">
    <property type="term" value="F:RNA nuclease activity"/>
    <property type="evidence" value="ECO:0007669"/>
    <property type="project" value="InterPro"/>
</dbReference>
<reference evidence="2 3" key="1">
    <citation type="submission" date="2018-10" db="EMBL/GenBank/DDBJ databases">
        <title>Genomic Encyclopedia of Archaeal and Bacterial Type Strains, Phase II (KMG-II): from individual species to whole genera.</title>
        <authorList>
            <person name="Goeker M."/>
        </authorList>
    </citation>
    <scope>NUCLEOTIDE SEQUENCE [LARGE SCALE GENOMIC DNA]</scope>
    <source>
        <strain evidence="2 3">VM1</strain>
    </source>
</reference>
<dbReference type="AlphaFoldDB" id="A0A3M0C220"/>
<evidence type="ECO:0000313" key="3">
    <source>
        <dbReference type="Proteomes" id="UP000280842"/>
    </source>
</evidence>
<dbReference type="EMBL" id="REFO01000011">
    <property type="protein sequence ID" value="RMA96992.1"/>
    <property type="molecule type" value="Genomic_DNA"/>
</dbReference>
<keyword evidence="3" id="KW-1185">Reference proteome</keyword>